<evidence type="ECO:0000313" key="3">
    <source>
        <dbReference type="Proteomes" id="UP000325081"/>
    </source>
</evidence>
<keyword evidence="3" id="KW-1185">Reference proteome</keyword>
<dbReference type="OrthoDB" id="927979at2759"/>
<evidence type="ECO:0000313" key="2">
    <source>
        <dbReference type="EMBL" id="GER51086.1"/>
    </source>
</evidence>
<protein>
    <submittedName>
        <fullName evidence="2">Bifunctionaluridylyltransferase/uridylyl-removing enzyme</fullName>
    </submittedName>
</protein>
<dbReference type="EMBL" id="BKCP01009515">
    <property type="protein sequence ID" value="GER51086.1"/>
    <property type="molecule type" value="Genomic_DNA"/>
</dbReference>
<dbReference type="InterPro" id="IPR024752">
    <property type="entry name" value="Myb/SANT-like_dom"/>
</dbReference>
<dbReference type="AlphaFoldDB" id="A0A5A7R163"/>
<proteinExistence type="predicted"/>
<organism evidence="2 3">
    <name type="scientific">Striga asiatica</name>
    <name type="common">Asiatic witchweed</name>
    <name type="synonym">Buchnera asiatica</name>
    <dbReference type="NCBI Taxonomy" id="4170"/>
    <lineage>
        <taxon>Eukaryota</taxon>
        <taxon>Viridiplantae</taxon>
        <taxon>Streptophyta</taxon>
        <taxon>Embryophyta</taxon>
        <taxon>Tracheophyta</taxon>
        <taxon>Spermatophyta</taxon>
        <taxon>Magnoliopsida</taxon>
        <taxon>eudicotyledons</taxon>
        <taxon>Gunneridae</taxon>
        <taxon>Pentapetalae</taxon>
        <taxon>asterids</taxon>
        <taxon>lamiids</taxon>
        <taxon>Lamiales</taxon>
        <taxon>Orobanchaceae</taxon>
        <taxon>Buchnereae</taxon>
        <taxon>Striga</taxon>
    </lineage>
</organism>
<gene>
    <name evidence="2" type="ORF">STAS_28444</name>
</gene>
<sequence length="232" mass="27724">MATNDDLRNVAIHFRGVEWTDEEEDVLYRLFFDKCRAMVEISRPLVFNSMWNDLARDLSDALHKAFNKPKVRMKIYRLKHHFEAFDRFTNTRGVRVYPDDGMVTVNTTYWNNVGEETHFHTFFRLFGFKWYNECVDLFINLEAADIDFDDGPVDMLEDPIEFTDSDEEAEENDDHNVPGRKRYHPIDVEDYELENEPGRRRYYPIDVKDEEEHEMDRRLTLIMSLAISMGKM</sequence>
<feature type="domain" description="Myb/SANT-like" evidence="1">
    <location>
        <begin position="18"/>
        <end position="112"/>
    </location>
</feature>
<name>A0A5A7R163_STRAF</name>
<evidence type="ECO:0000259" key="1">
    <source>
        <dbReference type="Pfam" id="PF12776"/>
    </source>
</evidence>
<keyword evidence="2" id="KW-0808">Transferase</keyword>
<dbReference type="Proteomes" id="UP000325081">
    <property type="component" value="Unassembled WGS sequence"/>
</dbReference>
<reference evidence="3" key="1">
    <citation type="journal article" date="2019" name="Curr. Biol.">
        <title>Genome Sequence of Striga asiatica Provides Insight into the Evolution of Plant Parasitism.</title>
        <authorList>
            <person name="Yoshida S."/>
            <person name="Kim S."/>
            <person name="Wafula E.K."/>
            <person name="Tanskanen J."/>
            <person name="Kim Y.M."/>
            <person name="Honaas L."/>
            <person name="Yang Z."/>
            <person name="Spallek T."/>
            <person name="Conn C.E."/>
            <person name="Ichihashi Y."/>
            <person name="Cheong K."/>
            <person name="Cui S."/>
            <person name="Der J.P."/>
            <person name="Gundlach H."/>
            <person name="Jiao Y."/>
            <person name="Hori C."/>
            <person name="Ishida J.K."/>
            <person name="Kasahara H."/>
            <person name="Kiba T."/>
            <person name="Kim M.S."/>
            <person name="Koo N."/>
            <person name="Laohavisit A."/>
            <person name="Lee Y.H."/>
            <person name="Lumba S."/>
            <person name="McCourt P."/>
            <person name="Mortimer J.C."/>
            <person name="Mutuku J.M."/>
            <person name="Nomura T."/>
            <person name="Sasaki-Sekimoto Y."/>
            <person name="Seto Y."/>
            <person name="Wang Y."/>
            <person name="Wakatake T."/>
            <person name="Sakakibara H."/>
            <person name="Demura T."/>
            <person name="Yamaguchi S."/>
            <person name="Yoneyama K."/>
            <person name="Manabe R.I."/>
            <person name="Nelson D.C."/>
            <person name="Schulman A.H."/>
            <person name="Timko M.P."/>
            <person name="dePamphilis C.W."/>
            <person name="Choi D."/>
            <person name="Shirasu K."/>
        </authorList>
    </citation>
    <scope>NUCLEOTIDE SEQUENCE [LARGE SCALE GENOMIC DNA]</scope>
    <source>
        <strain evidence="3">cv. UVA1</strain>
    </source>
</reference>
<dbReference type="GO" id="GO:0016779">
    <property type="term" value="F:nucleotidyltransferase activity"/>
    <property type="evidence" value="ECO:0007669"/>
    <property type="project" value="UniProtKB-KW"/>
</dbReference>
<comment type="caution">
    <text evidence="2">The sequence shown here is derived from an EMBL/GenBank/DDBJ whole genome shotgun (WGS) entry which is preliminary data.</text>
</comment>
<keyword evidence="2" id="KW-0548">Nucleotidyltransferase</keyword>
<dbReference type="Pfam" id="PF12776">
    <property type="entry name" value="Myb_DNA-bind_3"/>
    <property type="match status" value="1"/>
</dbReference>
<accession>A0A5A7R163</accession>